<dbReference type="Gene3D" id="3.30.420.40">
    <property type="match status" value="1"/>
</dbReference>
<proteinExistence type="predicted"/>
<feature type="domain" description="Gcp-like" evidence="1">
    <location>
        <begin position="40"/>
        <end position="127"/>
    </location>
</feature>
<dbReference type="RefSeq" id="WP_138325811.1">
    <property type="nucleotide sequence ID" value="NZ_VCDI01000003.1"/>
</dbReference>
<dbReference type="AlphaFoldDB" id="A0A5R9J5W3"/>
<dbReference type="InterPro" id="IPR022496">
    <property type="entry name" value="T6A_TsaB"/>
</dbReference>
<evidence type="ECO:0000259" key="1">
    <source>
        <dbReference type="Pfam" id="PF00814"/>
    </source>
</evidence>
<keyword evidence="2" id="KW-0808">Transferase</keyword>
<evidence type="ECO:0000313" key="2">
    <source>
        <dbReference type="EMBL" id="TLU72349.1"/>
    </source>
</evidence>
<accession>A0A5R9J5W3</accession>
<organism evidence="2 3">
    <name type="scientific">Lichenicoccus roseus</name>
    <dbReference type="NCBI Taxonomy" id="2683649"/>
    <lineage>
        <taxon>Bacteria</taxon>
        <taxon>Pseudomonadati</taxon>
        <taxon>Pseudomonadota</taxon>
        <taxon>Alphaproteobacteria</taxon>
        <taxon>Acetobacterales</taxon>
        <taxon>Acetobacteraceae</taxon>
        <taxon>Lichenicoccus</taxon>
    </lineage>
</organism>
<dbReference type="Proteomes" id="UP000305654">
    <property type="component" value="Unassembled WGS sequence"/>
</dbReference>
<dbReference type="InterPro" id="IPR000905">
    <property type="entry name" value="Gcp-like_dom"/>
</dbReference>
<evidence type="ECO:0000313" key="3">
    <source>
        <dbReference type="Proteomes" id="UP000305654"/>
    </source>
</evidence>
<gene>
    <name evidence="2" type="primary">tsaB</name>
    <name evidence="2" type="ORF">FE263_09705</name>
</gene>
<name>A0A5R9J5W3_9PROT</name>
<dbReference type="Pfam" id="PF00814">
    <property type="entry name" value="TsaD"/>
    <property type="match status" value="1"/>
</dbReference>
<dbReference type="SUPFAM" id="SSF53067">
    <property type="entry name" value="Actin-like ATPase domain"/>
    <property type="match status" value="1"/>
</dbReference>
<dbReference type="GO" id="GO:0002949">
    <property type="term" value="P:tRNA threonylcarbamoyladenosine modification"/>
    <property type="evidence" value="ECO:0007669"/>
    <property type="project" value="InterPro"/>
</dbReference>
<sequence>MHILVLDGAGPDGRMGLVRSAADGRLVMLSDALECGRGGAQRLAGSLPAMLAAAGLQLSAIGLIATIVGPGSFTGLRATLALAHGLALGSGTSLVGVTVGEALRRTAGPRSLPLWCVTTARTGRVFLERDGLEPVGCMLQALPSQGPGPLLLAGNASDLVQPVLEHAGIASRTLGIDRPELSAIAGVAIDRAAGRLPPLAAQPFYVDPPEAKLPANGLRPAPA</sequence>
<protein>
    <submittedName>
        <fullName evidence="2">tRNA (Adenosine(37)-N6)-threonylcarbamoyltransferase complex dimerization subunit type 1 TsaB</fullName>
    </submittedName>
</protein>
<dbReference type="OrthoDB" id="9809995at2"/>
<dbReference type="NCBIfam" id="TIGR03725">
    <property type="entry name" value="T6A_YeaZ"/>
    <property type="match status" value="1"/>
</dbReference>
<keyword evidence="3" id="KW-1185">Reference proteome</keyword>
<comment type="caution">
    <text evidence="2">The sequence shown here is derived from an EMBL/GenBank/DDBJ whole genome shotgun (WGS) entry which is preliminary data.</text>
</comment>
<reference evidence="2 3" key="1">
    <citation type="submission" date="2019-05" db="EMBL/GenBank/DDBJ databases">
        <authorList>
            <person name="Pankratov T."/>
            <person name="Grouzdev D."/>
        </authorList>
    </citation>
    <scope>NUCLEOTIDE SEQUENCE [LARGE SCALE GENOMIC DNA]</scope>
    <source>
        <strain evidence="2 3">KEBCLARHB70R</strain>
    </source>
</reference>
<dbReference type="EMBL" id="VCDI01000003">
    <property type="protein sequence ID" value="TLU72349.1"/>
    <property type="molecule type" value="Genomic_DNA"/>
</dbReference>
<dbReference type="GO" id="GO:0016740">
    <property type="term" value="F:transferase activity"/>
    <property type="evidence" value="ECO:0007669"/>
    <property type="project" value="UniProtKB-KW"/>
</dbReference>
<dbReference type="InterPro" id="IPR043129">
    <property type="entry name" value="ATPase_NBD"/>
</dbReference>